<dbReference type="Proteomes" id="UP000296733">
    <property type="component" value="Chromosome"/>
</dbReference>
<name>A0A1H5UX38_9EURY</name>
<protein>
    <submittedName>
        <fullName evidence="1">DUF3368 domain-containing protein</fullName>
    </submittedName>
    <submittedName>
        <fullName evidence="2">Predicted nucleic acid-binding protein, contains PIN domain</fullName>
    </submittedName>
</protein>
<keyword evidence="3" id="KW-1185">Reference proteome</keyword>
<proteinExistence type="predicted"/>
<dbReference type="GeneID" id="39857238"/>
<dbReference type="OrthoDB" id="323844at2157"/>
<dbReference type="AlphaFoldDB" id="A0A1H5UX38"/>
<dbReference type="Pfam" id="PF11848">
    <property type="entry name" value="DUF3368"/>
    <property type="match status" value="1"/>
</dbReference>
<reference evidence="2 3" key="1">
    <citation type="submission" date="2016-10" db="EMBL/GenBank/DDBJ databases">
        <authorList>
            <person name="de Groot N.N."/>
        </authorList>
    </citation>
    <scope>NUCLEOTIDE SEQUENCE [LARGE SCALE GENOMIC DNA]</scope>
    <source>
        <strain evidence="2 3">CGMCC 1.10331</strain>
    </source>
</reference>
<dbReference type="PANTHER" id="PTHR39550">
    <property type="entry name" value="SLL0658 PROTEIN"/>
    <property type="match status" value="1"/>
</dbReference>
<dbReference type="EMBL" id="CP031311">
    <property type="protein sequence ID" value="QCC46913.1"/>
    <property type="molecule type" value="Genomic_DNA"/>
</dbReference>
<dbReference type="InterPro" id="IPR021799">
    <property type="entry name" value="PIN-like_prokaryotic"/>
</dbReference>
<dbReference type="PANTHER" id="PTHR39550:SF1">
    <property type="entry name" value="SLL0658 PROTEIN"/>
    <property type="match status" value="1"/>
</dbReference>
<gene>
    <name evidence="1" type="ORF">DV707_04080</name>
    <name evidence="2" type="ORF">SAMN04488133_0738</name>
</gene>
<evidence type="ECO:0000313" key="3">
    <source>
        <dbReference type="Proteomes" id="UP000236740"/>
    </source>
</evidence>
<reference evidence="1 4" key="2">
    <citation type="journal article" date="2019" name="Nat. Commun.">
        <title>A new type of DNA phosphorothioation-based antiviral system in archaea.</title>
        <authorList>
            <person name="Xiong L."/>
            <person name="Liu S."/>
            <person name="Chen S."/>
            <person name="Xiao Y."/>
            <person name="Zhu B."/>
            <person name="Gao Y."/>
            <person name="Zhang Y."/>
            <person name="Chen B."/>
            <person name="Luo J."/>
            <person name="Deng Z."/>
            <person name="Chen X."/>
            <person name="Wang L."/>
            <person name="Chen S."/>
        </authorList>
    </citation>
    <scope>NUCLEOTIDE SEQUENCE [LARGE SCALE GENOMIC DNA]</scope>
    <source>
        <strain evidence="1 4">CGMCC 1.10331</strain>
    </source>
</reference>
<organism evidence="2 3">
    <name type="scientific">Halobellus limi</name>
    <dbReference type="NCBI Taxonomy" id="699433"/>
    <lineage>
        <taxon>Archaea</taxon>
        <taxon>Methanobacteriati</taxon>
        <taxon>Methanobacteriota</taxon>
        <taxon>Stenosarchaea group</taxon>
        <taxon>Halobacteria</taxon>
        <taxon>Halobacteriales</taxon>
        <taxon>Haloferacaceae</taxon>
        <taxon>Halobellus</taxon>
    </lineage>
</organism>
<evidence type="ECO:0000313" key="1">
    <source>
        <dbReference type="EMBL" id="QCC46913.1"/>
    </source>
</evidence>
<accession>A0A1H5UX38</accession>
<dbReference type="EMBL" id="FNVN01000001">
    <property type="protein sequence ID" value="SEF78777.1"/>
    <property type="molecule type" value="Genomic_DNA"/>
</dbReference>
<dbReference type="KEGG" id="hlm:DV707_04080"/>
<sequence length="170" mass="18750">MWVFDATPLIYLGKTDSLDLLRNLDEPCVIPERVYAEVVEAGVEQGHPDARRVERAVSDGVFRVVAVEESGMLTRLRENPNLSEADAAVLACADARDGTAVMDEAYGRDVAGVENITTRGTAYLLLLLVSRDRITVETARTVVDAMVEAGWYCAPDVYAKILRKLESFEE</sequence>
<evidence type="ECO:0000313" key="4">
    <source>
        <dbReference type="Proteomes" id="UP000296733"/>
    </source>
</evidence>
<dbReference type="Proteomes" id="UP000236740">
    <property type="component" value="Unassembled WGS sequence"/>
</dbReference>
<evidence type="ECO:0000313" key="2">
    <source>
        <dbReference type="EMBL" id="SEF78777.1"/>
    </source>
</evidence>
<dbReference type="RefSeq" id="WP_103990487.1">
    <property type="nucleotide sequence ID" value="NZ_CP031311.1"/>
</dbReference>